<evidence type="ECO:0000256" key="1">
    <source>
        <dbReference type="SAM" id="Phobius"/>
    </source>
</evidence>
<keyword evidence="1" id="KW-0812">Transmembrane</keyword>
<evidence type="ECO:0000313" key="2">
    <source>
        <dbReference type="EMBL" id="CBX97543.1"/>
    </source>
</evidence>
<dbReference type="RefSeq" id="XP_003841022.1">
    <property type="nucleotide sequence ID" value="XM_003840974.1"/>
</dbReference>
<gene>
    <name evidence="2" type="ORF">LEMA_P089520.1</name>
</gene>
<name>E5A2A8_LEPMJ</name>
<proteinExistence type="predicted"/>
<dbReference type="GeneID" id="13281644"/>
<reference evidence="3" key="1">
    <citation type="journal article" date="2011" name="Nat. Commun.">
        <title>Effector diversification within compartments of the Leptosphaeria maculans genome affected by Repeat-Induced Point mutations.</title>
        <authorList>
            <person name="Rouxel T."/>
            <person name="Grandaubert J."/>
            <person name="Hane J.K."/>
            <person name="Hoede C."/>
            <person name="van de Wouw A.P."/>
            <person name="Couloux A."/>
            <person name="Dominguez V."/>
            <person name="Anthouard V."/>
            <person name="Bally P."/>
            <person name="Bourras S."/>
            <person name="Cozijnsen A.J."/>
            <person name="Ciuffetti L.M."/>
            <person name="Degrave A."/>
            <person name="Dilmaghani A."/>
            <person name="Duret L."/>
            <person name="Fudal I."/>
            <person name="Goodwin S.B."/>
            <person name="Gout L."/>
            <person name="Glaser N."/>
            <person name="Linglin J."/>
            <person name="Kema G.H.J."/>
            <person name="Lapalu N."/>
            <person name="Lawrence C.B."/>
            <person name="May K."/>
            <person name="Meyer M."/>
            <person name="Ollivier B."/>
            <person name="Poulain J."/>
            <person name="Schoch C.L."/>
            <person name="Simon A."/>
            <person name="Spatafora J.W."/>
            <person name="Stachowiak A."/>
            <person name="Turgeon B.G."/>
            <person name="Tyler B.M."/>
            <person name="Vincent D."/>
            <person name="Weissenbach J."/>
            <person name="Amselem J."/>
            <person name="Quesneville H."/>
            <person name="Oliver R.P."/>
            <person name="Wincker P."/>
            <person name="Balesdent M.-H."/>
            <person name="Howlett B.J."/>
        </authorList>
    </citation>
    <scope>NUCLEOTIDE SEQUENCE [LARGE SCALE GENOMIC DNA]</scope>
    <source>
        <strain evidence="3">JN3 / isolate v23.1.3 / race Av1-4-5-6-7-8</strain>
    </source>
</reference>
<keyword evidence="1" id="KW-1133">Transmembrane helix</keyword>
<keyword evidence="3" id="KW-1185">Reference proteome</keyword>
<accession>E5A2A8</accession>
<organism evidence="3">
    <name type="scientific">Leptosphaeria maculans (strain JN3 / isolate v23.1.3 / race Av1-4-5-6-7-8)</name>
    <name type="common">Blackleg fungus</name>
    <name type="synonym">Phoma lingam</name>
    <dbReference type="NCBI Taxonomy" id="985895"/>
    <lineage>
        <taxon>Eukaryota</taxon>
        <taxon>Fungi</taxon>
        <taxon>Dikarya</taxon>
        <taxon>Ascomycota</taxon>
        <taxon>Pezizomycotina</taxon>
        <taxon>Dothideomycetes</taxon>
        <taxon>Pleosporomycetidae</taxon>
        <taxon>Pleosporales</taxon>
        <taxon>Pleosporineae</taxon>
        <taxon>Leptosphaeriaceae</taxon>
        <taxon>Plenodomus</taxon>
        <taxon>Plenodomus lingam/Leptosphaeria maculans species complex</taxon>
    </lineage>
</organism>
<dbReference type="InParanoid" id="E5A2A8"/>
<dbReference type="AlphaFoldDB" id="E5A2A8"/>
<evidence type="ECO:0000313" key="3">
    <source>
        <dbReference type="Proteomes" id="UP000002668"/>
    </source>
</evidence>
<dbReference type="EMBL" id="FP929132">
    <property type="protein sequence ID" value="CBX97543.1"/>
    <property type="molecule type" value="Genomic_DNA"/>
</dbReference>
<dbReference type="HOGENOM" id="CLU_1372432_0_0_1"/>
<sequence length="199" mass="21481">MQHYRLRIIPDDHITIHDLVGLAVASSGSGSGAYPVDLRFDIDAGCVATMVPRVRLAGLKCGWGCECACGSERGDTGMGNWDEEYEYKEDANDERDCEYNHHTINTNNEFTRGDNPFTIPMRLGLLVLLFLLLIPSTMHGIGSVVLGRVSEARDMQMRGFVGGGAVVGDFAGKRGGAWRGGRVEWKSSLDGGDGAEEGG</sequence>
<feature type="transmembrane region" description="Helical" evidence="1">
    <location>
        <begin position="123"/>
        <end position="147"/>
    </location>
</feature>
<dbReference type="Proteomes" id="UP000002668">
    <property type="component" value="Genome"/>
</dbReference>
<dbReference type="VEuPathDB" id="FungiDB:LEMA_P089520.1"/>
<keyword evidence="1" id="KW-0472">Membrane</keyword>
<protein>
    <submittedName>
        <fullName evidence="2">Predicted protein</fullName>
    </submittedName>
</protein>